<dbReference type="OrthoDB" id="1600564at2759"/>
<dbReference type="InterPro" id="IPR035669">
    <property type="entry name" value="SGNH_plant_lipase-like"/>
</dbReference>
<dbReference type="KEGG" id="jcu:105636897"/>
<protein>
    <recommendedName>
        <fullName evidence="7">GDSL esterase/lipase 6</fullName>
    </recommendedName>
</protein>
<dbReference type="GO" id="GO:0016788">
    <property type="term" value="F:hydrolase activity, acting on ester bonds"/>
    <property type="evidence" value="ECO:0007669"/>
    <property type="project" value="InterPro"/>
</dbReference>
<evidence type="ECO:0008006" key="7">
    <source>
        <dbReference type="Google" id="ProtNLM"/>
    </source>
</evidence>
<dbReference type="EMBL" id="KK914502">
    <property type="protein sequence ID" value="KDP34984.1"/>
    <property type="molecule type" value="Genomic_DNA"/>
</dbReference>
<accession>A0A067KT09</accession>
<evidence type="ECO:0000256" key="1">
    <source>
        <dbReference type="ARBA" id="ARBA00008668"/>
    </source>
</evidence>
<evidence type="ECO:0000313" key="6">
    <source>
        <dbReference type="Proteomes" id="UP000027138"/>
    </source>
</evidence>
<keyword evidence="3" id="KW-0442">Lipid degradation</keyword>
<dbReference type="PANTHER" id="PTHR45648:SF141">
    <property type="entry name" value="GDSL ESTERASE_LIPASE 6"/>
    <property type="match status" value="1"/>
</dbReference>
<dbReference type="InterPro" id="IPR001087">
    <property type="entry name" value="GDSL"/>
</dbReference>
<keyword evidence="2" id="KW-0378">Hydrolase</keyword>
<keyword evidence="3" id="KW-0443">Lipid metabolism</keyword>
<organism evidence="5 6">
    <name type="scientific">Jatropha curcas</name>
    <name type="common">Barbados nut</name>
    <dbReference type="NCBI Taxonomy" id="180498"/>
    <lineage>
        <taxon>Eukaryota</taxon>
        <taxon>Viridiplantae</taxon>
        <taxon>Streptophyta</taxon>
        <taxon>Embryophyta</taxon>
        <taxon>Tracheophyta</taxon>
        <taxon>Spermatophyta</taxon>
        <taxon>Magnoliopsida</taxon>
        <taxon>eudicotyledons</taxon>
        <taxon>Gunneridae</taxon>
        <taxon>Pentapetalae</taxon>
        <taxon>rosids</taxon>
        <taxon>fabids</taxon>
        <taxon>Malpighiales</taxon>
        <taxon>Euphorbiaceae</taxon>
        <taxon>Crotonoideae</taxon>
        <taxon>Jatropheae</taxon>
        <taxon>Jatropha</taxon>
    </lineage>
</organism>
<dbReference type="AlphaFoldDB" id="A0A067KT09"/>
<keyword evidence="6" id="KW-1185">Reference proteome</keyword>
<evidence type="ECO:0000256" key="3">
    <source>
        <dbReference type="ARBA" id="ARBA00022963"/>
    </source>
</evidence>
<name>A0A067KT09_JATCU</name>
<feature type="signal peptide" evidence="4">
    <location>
        <begin position="1"/>
        <end position="20"/>
    </location>
</feature>
<comment type="similarity">
    <text evidence="1">Belongs to the 'GDSL' lipolytic enzyme family.</text>
</comment>
<dbReference type="Proteomes" id="UP000027138">
    <property type="component" value="Unassembled WGS sequence"/>
</dbReference>
<evidence type="ECO:0000313" key="5">
    <source>
        <dbReference type="EMBL" id="KDP34984.1"/>
    </source>
</evidence>
<feature type="chain" id="PRO_5001639864" description="GDSL esterase/lipase 6" evidence="4">
    <location>
        <begin position="21"/>
        <end position="357"/>
    </location>
</feature>
<gene>
    <name evidence="5" type="ORF">JCGZ_09272</name>
</gene>
<dbReference type="InterPro" id="IPR051058">
    <property type="entry name" value="GDSL_Est/Lipase"/>
</dbReference>
<dbReference type="STRING" id="180498.A0A067KT09"/>
<dbReference type="PANTHER" id="PTHR45648">
    <property type="entry name" value="GDSL LIPASE/ACYLHYDROLASE FAMILY PROTEIN (AFU_ORTHOLOGUE AFUA_4G14700)"/>
    <property type="match status" value="1"/>
</dbReference>
<proteinExistence type="inferred from homology"/>
<dbReference type="SUPFAM" id="SSF52266">
    <property type="entry name" value="SGNH hydrolase"/>
    <property type="match status" value="1"/>
</dbReference>
<dbReference type="Pfam" id="PF00657">
    <property type="entry name" value="Lipase_GDSL"/>
    <property type="match status" value="1"/>
</dbReference>
<dbReference type="GO" id="GO:0016042">
    <property type="term" value="P:lipid catabolic process"/>
    <property type="evidence" value="ECO:0007669"/>
    <property type="project" value="UniProtKB-KW"/>
</dbReference>
<dbReference type="CDD" id="cd01837">
    <property type="entry name" value="SGNH_plant_lipase_like"/>
    <property type="match status" value="1"/>
</dbReference>
<dbReference type="Gene3D" id="3.40.50.1110">
    <property type="entry name" value="SGNH hydrolase"/>
    <property type="match status" value="1"/>
</dbReference>
<dbReference type="InterPro" id="IPR036514">
    <property type="entry name" value="SGNH_hydro_sf"/>
</dbReference>
<reference evidence="5 6" key="1">
    <citation type="journal article" date="2014" name="PLoS ONE">
        <title>Global Analysis of Gene Expression Profiles in Physic Nut (Jatropha curcas L.) Seedlings Exposed to Salt Stress.</title>
        <authorList>
            <person name="Zhang L."/>
            <person name="Zhang C."/>
            <person name="Wu P."/>
            <person name="Chen Y."/>
            <person name="Li M."/>
            <person name="Jiang H."/>
            <person name="Wu G."/>
        </authorList>
    </citation>
    <scope>NUCLEOTIDE SEQUENCE [LARGE SCALE GENOMIC DNA]</scope>
    <source>
        <strain evidence="6">cv. GZQX0401</strain>
        <tissue evidence="5">Young leaves</tissue>
    </source>
</reference>
<keyword evidence="4" id="KW-0732">Signal</keyword>
<sequence length="357" mass="39669">MEKLFLTLVLLSSWSLLVSSYKYKVPAIFTFGDSIVDAGNNHFNKNCSAQADFPPYGSTFFHHPTGRFTNGRTVVDFISQFLGIEFQKPYLEAKQAVVNGSRKDYPSNGINFASAGSGVLRQTNQDLGVIPIQEQLQQFQTLVNQNQIDKNLIEKSIFFLESGSNDIFNYFIPFGSPKLDPETYVQAMLIEAANFIDKIYKFGARRIAVFSLGPVGCIPARALLPGSPINKCYGKMNVMVKKYNKGLEMLVKEMASKYPGAIGVYGAVYDVVQRFRAIPTRYGFTDVSNGCCGDGPLGGLVQCGKEGYKICSNPNTYLFWDYFHPSEHTYNLISKALYGGKHSAIRPFNLKTLATIS</sequence>
<evidence type="ECO:0000256" key="2">
    <source>
        <dbReference type="ARBA" id="ARBA00022801"/>
    </source>
</evidence>
<evidence type="ECO:0000256" key="4">
    <source>
        <dbReference type="SAM" id="SignalP"/>
    </source>
</evidence>